<feature type="domain" description="BRCT" evidence="3">
    <location>
        <begin position="105"/>
        <end position="194"/>
    </location>
</feature>
<dbReference type="GO" id="GO:0033314">
    <property type="term" value="P:mitotic DNA replication checkpoint signaling"/>
    <property type="evidence" value="ECO:0007669"/>
    <property type="project" value="TreeGrafter"/>
</dbReference>
<feature type="compositionally biased region" description="Low complexity" evidence="2">
    <location>
        <begin position="514"/>
        <end position="525"/>
    </location>
</feature>
<feature type="region of interest" description="Disordered" evidence="2">
    <location>
        <begin position="510"/>
        <end position="584"/>
    </location>
</feature>
<dbReference type="SMART" id="SM00292">
    <property type="entry name" value="BRCT"/>
    <property type="match status" value="4"/>
</dbReference>
<dbReference type="CDD" id="cd17723">
    <property type="entry name" value="BRCT_Rad4_rpt4"/>
    <property type="match status" value="1"/>
</dbReference>
<dbReference type="PROSITE" id="PS50172">
    <property type="entry name" value="BRCT"/>
    <property type="match status" value="4"/>
</dbReference>
<dbReference type="GO" id="GO:0007095">
    <property type="term" value="P:mitotic G2 DNA damage checkpoint signaling"/>
    <property type="evidence" value="ECO:0007669"/>
    <property type="project" value="TreeGrafter"/>
</dbReference>
<name>A0AAN7WG67_9PEZI</name>
<dbReference type="InterPro" id="IPR036420">
    <property type="entry name" value="BRCT_dom_sf"/>
</dbReference>
<gene>
    <name evidence="4" type="primary">DPB11</name>
    <name evidence="4" type="ORF">LTR97_001463</name>
</gene>
<organism evidence="4 5">
    <name type="scientific">Elasticomyces elasticus</name>
    <dbReference type="NCBI Taxonomy" id="574655"/>
    <lineage>
        <taxon>Eukaryota</taxon>
        <taxon>Fungi</taxon>
        <taxon>Dikarya</taxon>
        <taxon>Ascomycota</taxon>
        <taxon>Pezizomycotina</taxon>
        <taxon>Dothideomycetes</taxon>
        <taxon>Dothideomycetidae</taxon>
        <taxon>Mycosphaerellales</taxon>
        <taxon>Teratosphaeriaceae</taxon>
        <taxon>Elasticomyces</taxon>
    </lineage>
</organism>
<proteinExistence type="predicted"/>
<sequence>MALQTGNDTTEQLPLRGVTLCSTAVPQHIRATLAATAQELGAVFSLDLTTHVTHLIVGDIVTQKYRYVAKERPDIKVVSTNWLEAVREAFRDGDDVDMDDMDEKYRLGAFHGLKICVTGFDDLTRRTFISDTVVQQGAEYHGDLTRIVTHLIANAPTGSKYKHGKLWRIQVVSFKWFEDSLARGMALDESLYDPEMPEEQQGEGAVSTKRVSLGKRTREAESQATSETGSRKLRRTMSTRLHSQSQDMWQDLTAREYAPRPEVPDQWKDDNEIKDAPPERSSQERVQVRQSDVFSAEPQPAPVPTGIFSGCYVLVMGFQRGRKDKLLEFLEPRGAIIANSVAGLEFARKEPGFVTGYVLMPHTWHDASPMEQPEVAEGIKLVTEWWVERCIHYKQLIDPADDVLSRPLWDAKVVEFADLSICTTGFSGIEFRHIAEAIKLMGANYTENFVPTVSVLISGSKSVKKEKAYYVAKYNISVVSAAWLLGCLEEGRKLDYAEFAMELPVVETKEGISDRSSASPASSEVRQSKSTRTVKKSDGAPKRLSNTRHRPATPSLSLQPTAPATSRPSRNAGPFVHEDDDEDGDATAMVEETMADAAPKPVLEPTRAQPLQEISPNASPRRSGPVHEKTDEILKSNTVFPSSGPKVVPLPVSPASPRSRPTQEPAAPPPRPAPDLQADIAALLQNSRSQSNEPPVQQRRKNRPLGRSASGIGSRVVSASSISDHAGSPGLPQDSTDSAADGFASYTREAVPPPSTQLGYETADAEAHRQMMEKRMKVSLQDESTGKRVASVGTVKDSFVAGGGDAGVGNRVRGRNRNKM</sequence>
<feature type="domain" description="BRCT" evidence="3">
    <location>
        <begin position="303"/>
        <end position="404"/>
    </location>
</feature>
<accession>A0AAN7WG67</accession>
<feature type="region of interest" description="Disordered" evidence="2">
    <location>
        <begin position="194"/>
        <end position="247"/>
    </location>
</feature>
<dbReference type="Pfam" id="PF12738">
    <property type="entry name" value="PTCB-BRCT"/>
    <property type="match status" value="3"/>
</dbReference>
<feature type="region of interest" description="Disordered" evidence="2">
    <location>
        <begin position="596"/>
        <end position="759"/>
    </location>
</feature>
<dbReference type="Proteomes" id="UP001310594">
    <property type="component" value="Unassembled WGS sequence"/>
</dbReference>
<feature type="region of interest" description="Disordered" evidence="2">
    <location>
        <begin position="797"/>
        <end position="820"/>
    </location>
</feature>
<keyword evidence="4" id="KW-0418">Kinase</keyword>
<evidence type="ECO:0000313" key="5">
    <source>
        <dbReference type="Proteomes" id="UP001310594"/>
    </source>
</evidence>
<keyword evidence="1" id="KW-0677">Repeat</keyword>
<feature type="region of interest" description="Disordered" evidence="2">
    <location>
        <begin position="260"/>
        <end position="300"/>
    </location>
</feature>
<feature type="compositionally biased region" description="Basic and acidic residues" evidence="2">
    <location>
        <begin position="625"/>
        <end position="634"/>
    </location>
</feature>
<evidence type="ECO:0000256" key="2">
    <source>
        <dbReference type="SAM" id="MobiDB-lite"/>
    </source>
</evidence>
<feature type="compositionally biased region" description="Polar residues" evidence="2">
    <location>
        <begin position="684"/>
        <end position="695"/>
    </location>
</feature>
<dbReference type="Gene3D" id="3.40.50.10190">
    <property type="entry name" value="BRCT domain"/>
    <property type="match status" value="4"/>
</dbReference>
<reference evidence="4" key="1">
    <citation type="submission" date="2023-08" db="EMBL/GenBank/DDBJ databases">
        <title>Black Yeasts Isolated from many extreme environments.</title>
        <authorList>
            <person name="Coleine C."/>
            <person name="Stajich J.E."/>
            <person name="Selbmann L."/>
        </authorList>
    </citation>
    <scope>NUCLEOTIDE SEQUENCE</scope>
    <source>
        <strain evidence="4">CCFEE 5810</strain>
    </source>
</reference>
<dbReference type="InterPro" id="IPR001357">
    <property type="entry name" value="BRCT_dom"/>
</dbReference>
<dbReference type="GO" id="GO:0006270">
    <property type="term" value="P:DNA replication initiation"/>
    <property type="evidence" value="ECO:0007669"/>
    <property type="project" value="TreeGrafter"/>
</dbReference>
<feature type="domain" description="BRCT" evidence="3">
    <location>
        <begin position="411"/>
        <end position="501"/>
    </location>
</feature>
<keyword evidence="4" id="KW-0808">Transferase</keyword>
<dbReference type="EMBL" id="JAVRQU010000002">
    <property type="protein sequence ID" value="KAK5706474.1"/>
    <property type="molecule type" value="Genomic_DNA"/>
</dbReference>
<dbReference type="InterPro" id="IPR059215">
    <property type="entry name" value="BRCT2_TopBP1-like"/>
</dbReference>
<dbReference type="PANTHER" id="PTHR13561">
    <property type="entry name" value="DNA REPLICATION REGULATOR DPB11-RELATED"/>
    <property type="match status" value="1"/>
</dbReference>
<feature type="compositionally biased region" description="Polar residues" evidence="2">
    <location>
        <begin position="554"/>
        <end position="569"/>
    </location>
</feature>
<dbReference type="CDD" id="cd17731">
    <property type="entry name" value="BRCT_TopBP1_rpt2_like"/>
    <property type="match status" value="1"/>
</dbReference>
<protein>
    <submittedName>
        <fullName evidence="4">Protein kinase activating protein dpb11</fullName>
    </submittedName>
</protein>
<evidence type="ECO:0000256" key="1">
    <source>
        <dbReference type="ARBA" id="ARBA00022737"/>
    </source>
</evidence>
<comment type="caution">
    <text evidence="4">The sequence shown here is derived from an EMBL/GenBank/DDBJ whole genome shotgun (WGS) entry which is preliminary data.</text>
</comment>
<dbReference type="AlphaFoldDB" id="A0AAN7WG67"/>
<dbReference type="CDD" id="cd18433">
    <property type="entry name" value="BRCT_Rad4_rpt3"/>
    <property type="match status" value="1"/>
</dbReference>
<evidence type="ECO:0000313" key="4">
    <source>
        <dbReference type="EMBL" id="KAK5706474.1"/>
    </source>
</evidence>
<dbReference type="PANTHER" id="PTHR13561:SF20">
    <property type="entry name" value="DNA TOPOISOMERASE 2-BINDING PROTEIN 1"/>
    <property type="match status" value="1"/>
</dbReference>
<feature type="compositionally biased region" description="Polar residues" evidence="2">
    <location>
        <begin position="238"/>
        <end position="247"/>
    </location>
</feature>
<dbReference type="SUPFAM" id="SSF52113">
    <property type="entry name" value="BRCT domain"/>
    <property type="match status" value="4"/>
</dbReference>
<evidence type="ECO:0000259" key="3">
    <source>
        <dbReference type="PROSITE" id="PS50172"/>
    </source>
</evidence>
<dbReference type="GO" id="GO:0016301">
    <property type="term" value="F:kinase activity"/>
    <property type="evidence" value="ECO:0007669"/>
    <property type="project" value="UniProtKB-KW"/>
</dbReference>
<feature type="domain" description="BRCT" evidence="3">
    <location>
        <begin position="10"/>
        <end position="83"/>
    </location>
</feature>
<feature type="compositionally biased region" description="Basic and acidic residues" evidence="2">
    <location>
        <begin position="260"/>
        <end position="287"/>
    </location>
</feature>